<dbReference type="FunFam" id="1.10.10.1590:FF:000001">
    <property type="entry name" value="NADH-quinone oxidoreductase subunit E"/>
    <property type="match status" value="1"/>
</dbReference>
<dbReference type="NCBIfam" id="TIGR01958">
    <property type="entry name" value="nuoE_fam"/>
    <property type="match status" value="1"/>
</dbReference>
<dbReference type="PANTHER" id="PTHR10371">
    <property type="entry name" value="NADH DEHYDROGENASE UBIQUINONE FLAVOPROTEIN 2, MITOCHONDRIAL"/>
    <property type="match status" value="1"/>
</dbReference>
<evidence type="ECO:0000256" key="2">
    <source>
        <dbReference type="ARBA" id="ARBA00019898"/>
    </source>
</evidence>
<dbReference type="GO" id="GO:0051537">
    <property type="term" value="F:2 iron, 2 sulfur cluster binding"/>
    <property type="evidence" value="ECO:0007669"/>
    <property type="project" value="UniProtKB-KW"/>
</dbReference>
<keyword evidence="6 12" id="KW-0411">Iron-sulfur</keyword>
<comment type="cofactor">
    <cofactor evidence="12">
        <name>[2Fe-2S] cluster</name>
        <dbReference type="ChEBI" id="CHEBI:190135"/>
    </cofactor>
    <text evidence="12">Binds 1 [2Fe-2S] cluster.</text>
</comment>
<evidence type="ECO:0000256" key="3">
    <source>
        <dbReference type="ARBA" id="ARBA00022714"/>
    </source>
</evidence>
<dbReference type="SUPFAM" id="SSF52833">
    <property type="entry name" value="Thioredoxin-like"/>
    <property type="match status" value="1"/>
</dbReference>
<evidence type="ECO:0000256" key="9">
    <source>
        <dbReference type="ARBA" id="ARBA00032788"/>
    </source>
</evidence>
<keyword evidence="4 12" id="KW-0479">Metal-binding</keyword>
<evidence type="ECO:0000313" key="13">
    <source>
        <dbReference type="EMBL" id="SMF94876.1"/>
    </source>
</evidence>
<dbReference type="InterPro" id="IPR036249">
    <property type="entry name" value="Thioredoxin-like_sf"/>
</dbReference>
<dbReference type="PIRSF" id="PIRSF000216">
    <property type="entry name" value="NADH_DH_24kDa"/>
    <property type="match status" value="1"/>
</dbReference>
<dbReference type="InterPro" id="IPR002023">
    <property type="entry name" value="NuoE-like"/>
</dbReference>
<reference evidence="13 14" key="1">
    <citation type="submission" date="2016-12" db="EMBL/GenBank/DDBJ databases">
        <authorList>
            <person name="Song W.-J."/>
            <person name="Kurnit D.M."/>
        </authorList>
    </citation>
    <scope>NUCLEOTIDE SEQUENCE [LARGE SCALE GENOMIC DNA]</scope>
    <source>
        <strain evidence="13 14">175</strain>
    </source>
</reference>
<evidence type="ECO:0000256" key="7">
    <source>
        <dbReference type="ARBA" id="ARBA00026021"/>
    </source>
</evidence>
<accession>A0A1Y6CX70</accession>
<evidence type="ECO:0000256" key="12">
    <source>
        <dbReference type="PIRSR" id="PIRSR000216-1"/>
    </source>
</evidence>
<evidence type="ECO:0000256" key="4">
    <source>
        <dbReference type="ARBA" id="ARBA00022723"/>
    </source>
</evidence>
<evidence type="ECO:0000256" key="8">
    <source>
        <dbReference type="ARBA" id="ARBA00031580"/>
    </source>
</evidence>
<dbReference type="OrthoDB" id="9807941at2"/>
<comment type="subunit">
    <text evidence="7">Composed of 13 different subunits. Subunits NuoCD, E, F, and G constitute the peripheral sector of the complex.</text>
</comment>
<dbReference type="EMBL" id="FXAM01000001">
    <property type="protein sequence ID" value="SMF94876.1"/>
    <property type="molecule type" value="Genomic_DNA"/>
</dbReference>
<dbReference type="NCBIfam" id="NF005722">
    <property type="entry name" value="PRK07539.1-2"/>
    <property type="match status" value="1"/>
</dbReference>
<evidence type="ECO:0000313" key="14">
    <source>
        <dbReference type="Proteomes" id="UP000192923"/>
    </source>
</evidence>
<dbReference type="Gene3D" id="1.10.10.1590">
    <property type="entry name" value="NADH-quinone oxidoreductase subunit E"/>
    <property type="match status" value="1"/>
</dbReference>
<dbReference type="CDD" id="cd03064">
    <property type="entry name" value="TRX_Fd_NuoE"/>
    <property type="match status" value="1"/>
</dbReference>
<dbReference type="Proteomes" id="UP000192923">
    <property type="component" value="Unassembled WGS sequence"/>
</dbReference>
<evidence type="ECO:0000256" key="11">
    <source>
        <dbReference type="ARBA" id="ARBA00047712"/>
    </source>
</evidence>
<dbReference type="InterPro" id="IPR041921">
    <property type="entry name" value="NuoE_N"/>
</dbReference>
<dbReference type="InterPro" id="IPR042128">
    <property type="entry name" value="NuoE_dom"/>
</dbReference>
<proteinExistence type="inferred from homology"/>
<dbReference type="GO" id="GO:0046872">
    <property type="term" value="F:metal ion binding"/>
    <property type="evidence" value="ECO:0007669"/>
    <property type="project" value="UniProtKB-KW"/>
</dbReference>
<dbReference type="FunFam" id="3.40.30.10:FF:000015">
    <property type="entry name" value="NADH-quinone oxidoreductase subunit E"/>
    <property type="match status" value="1"/>
</dbReference>
<dbReference type="RefSeq" id="WP_085212636.1">
    <property type="nucleotide sequence ID" value="NZ_FXAM01000001.1"/>
</dbReference>
<keyword evidence="14" id="KW-1185">Reference proteome</keyword>
<comment type="similarity">
    <text evidence="1">Belongs to the complex I 24 kDa subunit family.</text>
</comment>
<dbReference type="STRING" id="1760988.SAMN02949497_2213"/>
<dbReference type="PANTHER" id="PTHR10371:SF3">
    <property type="entry name" value="NADH DEHYDROGENASE [UBIQUINONE] FLAVOPROTEIN 2, MITOCHONDRIAL"/>
    <property type="match status" value="1"/>
</dbReference>
<evidence type="ECO:0000256" key="5">
    <source>
        <dbReference type="ARBA" id="ARBA00023004"/>
    </source>
</evidence>
<gene>
    <name evidence="13" type="ORF">SAMN02949497_2213</name>
</gene>
<dbReference type="AlphaFoldDB" id="A0A1Y6CX70"/>
<dbReference type="Gene3D" id="3.40.30.10">
    <property type="entry name" value="Glutaredoxin"/>
    <property type="match status" value="1"/>
</dbReference>
<evidence type="ECO:0000256" key="6">
    <source>
        <dbReference type="ARBA" id="ARBA00023014"/>
    </source>
</evidence>
<keyword evidence="5 12" id="KW-0408">Iron</keyword>
<comment type="catalytic activity">
    <reaction evidence="11">
        <text>a quinone + NADH + 5 H(+)(in) = a quinol + NAD(+) + 4 H(+)(out)</text>
        <dbReference type="Rhea" id="RHEA:57888"/>
        <dbReference type="ChEBI" id="CHEBI:15378"/>
        <dbReference type="ChEBI" id="CHEBI:24646"/>
        <dbReference type="ChEBI" id="CHEBI:57540"/>
        <dbReference type="ChEBI" id="CHEBI:57945"/>
        <dbReference type="ChEBI" id="CHEBI:132124"/>
    </reaction>
</comment>
<keyword evidence="3 12" id="KW-0001">2Fe-2S</keyword>
<comment type="cofactor">
    <cofactor evidence="10">
        <name>[2Fe-2S] cluster</name>
        <dbReference type="ChEBI" id="CHEBI:190135"/>
    </cofactor>
</comment>
<evidence type="ECO:0000256" key="1">
    <source>
        <dbReference type="ARBA" id="ARBA00010643"/>
    </source>
</evidence>
<organism evidence="13 14">
    <name type="scientific">Methylomagnum ishizawai</name>
    <dbReference type="NCBI Taxonomy" id="1760988"/>
    <lineage>
        <taxon>Bacteria</taxon>
        <taxon>Pseudomonadati</taxon>
        <taxon>Pseudomonadota</taxon>
        <taxon>Gammaproteobacteria</taxon>
        <taxon>Methylococcales</taxon>
        <taxon>Methylococcaceae</taxon>
        <taxon>Methylomagnum</taxon>
    </lineage>
</organism>
<dbReference type="GO" id="GO:0003954">
    <property type="term" value="F:NADH dehydrogenase activity"/>
    <property type="evidence" value="ECO:0007669"/>
    <property type="project" value="TreeGrafter"/>
</dbReference>
<name>A0A1Y6CX70_9GAMM</name>
<feature type="binding site" evidence="12">
    <location>
        <position position="85"/>
    </location>
    <ligand>
        <name>[2Fe-2S] cluster</name>
        <dbReference type="ChEBI" id="CHEBI:190135"/>
    </ligand>
</feature>
<dbReference type="Pfam" id="PF01257">
    <property type="entry name" value="2Fe-2S_thioredx"/>
    <property type="match status" value="1"/>
</dbReference>
<protein>
    <recommendedName>
        <fullName evidence="2">NADH-quinone oxidoreductase subunit E</fullName>
    </recommendedName>
    <alternativeName>
        <fullName evidence="8">NADH dehydrogenase I subunit E</fullName>
    </alternativeName>
    <alternativeName>
        <fullName evidence="9">NDH-1 subunit E</fullName>
    </alternativeName>
</protein>
<evidence type="ECO:0000256" key="10">
    <source>
        <dbReference type="ARBA" id="ARBA00034078"/>
    </source>
</evidence>
<sequence>MNTDTALTPAETAEIQAALTHYPDPAAASIEALKIVQHHRRWVSDQALAAVADLLGMPIAELEGVATFYNLIYRKPVGRKVIHYCDSVSCWLLGADAVRAHLCKRLGIGLGETTQDGRYTLLPIVCLGACDHAPVLMLSGQLHGDLDSAKIDTLLAREQHRG</sequence>
<feature type="binding site" evidence="12">
    <location>
        <position position="126"/>
    </location>
    <ligand>
        <name>[2Fe-2S] cluster</name>
        <dbReference type="ChEBI" id="CHEBI:190135"/>
    </ligand>
</feature>
<feature type="binding site" evidence="12">
    <location>
        <position position="130"/>
    </location>
    <ligand>
        <name>[2Fe-2S] cluster</name>
        <dbReference type="ChEBI" id="CHEBI:190135"/>
    </ligand>
</feature>
<feature type="binding site" evidence="12">
    <location>
        <position position="90"/>
    </location>
    <ligand>
        <name>[2Fe-2S] cluster</name>
        <dbReference type="ChEBI" id="CHEBI:190135"/>
    </ligand>
</feature>